<dbReference type="InterPro" id="IPR022572">
    <property type="entry name" value="DNA_rep/recomb_RecO_N"/>
</dbReference>
<dbReference type="Pfam" id="PF02565">
    <property type="entry name" value="RecO_C"/>
    <property type="match status" value="1"/>
</dbReference>
<dbReference type="SUPFAM" id="SSF50249">
    <property type="entry name" value="Nucleic acid-binding proteins"/>
    <property type="match status" value="1"/>
</dbReference>
<dbReference type="InterPro" id="IPR003717">
    <property type="entry name" value="RecO"/>
</dbReference>
<accession>A0A939BVT1</accession>
<proteinExistence type="inferred from homology"/>
<protein>
    <recommendedName>
        <fullName evidence="3 8">DNA repair protein RecO</fullName>
    </recommendedName>
    <alternativeName>
        <fullName evidence="7 8">Recombination protein O</fullName>
    </alternativeName>
</protein>
<dbReference type="GO" id="GO:0006302">
    <property type="term" value="P:double-strand break repair"/>
    <property type="evidence" value="ECO:0007669"/>
    <property type="project" value="TreeGrafter"/>
</dbReference>
<dbReference type="PANTHER" id="PTHR33991">
    <property type="entry name" value="DNA REPAIR PROTEIN RECO"/>
    <property type="match status" value="1"/>
</dbReference>
<evidence type="ECO:0000256" key="8">
    <source>
        <dbReference type="HAMAP-Rule" id="MF_00201"/>
    </source>
</evidence>
<evidence type="ECO:0000256" key="2">
    <source>
        <dbReference type="ARBA" id="ARBA00007452"/>
    </source>
</evidence>
<comment type="function">
    <text evidence="1 8">Involved in DNA repair and RecF pathway recombination.</text>
</comment>
<sequence>MPLYRDEAIVLRTHRLGEADRIITLLTRQHGRVRAVAKGVRKTSSRWGSRLEPFTHVDLQLAEGRNLDTITQAETKAAHGATLGNDYDRYTAGTVMLETAERVVVEERQPARQQFNLLAGALTAMAGGQLAVGHVLDSYLLRALAIAGYAPTFVDCAHCGRPPVTATGELGHHRWFNPSMGGVLCSTCRIPGSASPAPQTLVLLGGLLAGDWPVVEAAEPRHVREASGLVAAFVQWQLERGLRSLAYVER</sequence>
<evidence type="ECO:0000256" key="7">
    <source>
        <dbReference type="ARBA" id="ARBA00033409"/>
    </source>
</evidence>
<reference evidence="10" key="1">
    <citation type="submission" date="2021-01" db="EMBL/GenBank/DDBJ databases">
        <title>Novel species in genus Nocardioides.</title>
        <authorList>
            <person name="Zhang G."/>
        </authorList>
    </citation>
    <scope>NUCLEOTIDE SEQUENCE</scope>
    <source>
        <strain evidence="10">Zg-536</strain>
    </source>
</reference>
<dbReference type="SUPFAM" id="SSF57863">
    <property type="entry name" value="ArfGap/RecO-like zinc finger"/>
    <property type="match status" value="1"/>
</dbReference>
<dbReference type="Gene3D" id="1.20.1440.120">
    <property type="entry name" value="Recombination protein O, C-terminal domain"/>
    <property type="match status" value="1"/>
</dbReference>
<keyword evidence="5 8" id="KW-0233">DNA recombination</keyword>
<evidence type="ECO:0000313" key="11">
    <source>
        <dbReference type="Proteomes" id="UP000663791"/>
    </source>
</evidence>
<dbReference type="InterPro" id="IPR042242">
    <property type="entry name" value="RecO_C"/>
</dbReference>
<dbReference type="InterPro" id="IPR012340">
    <property type="entry name" value="NA-bd_OB-fold"/>
</dbReference>
<comment type="caution">
    <text evidence="10">The sequence shown here is derived from an EMBL/GenBank/DDBJ whole genome shotgun (WGS) entry which is preliminary data.</text>
</comment>
<evidence type="ECO:0000256" key="5">
    <source>
        <dbReference type="ARBA" id="ARBA00023172"/>
    </source>
</evidence>
<evidence type="ECO:0000256" key="3">
    <source>
        <dbReference type="ARBA" id="ARBA00021310"/>
    </source>
</evidence>
<keyword evidence="6 8" id="KW-0234">DNA repair</keyword>
<keyword evidence="11" id="KW-1185">Reference proteome</keyword>
<dbReference type="NCBIfam" id="TIGR00613">
    <property type="entry name" value="reco"/>
    <property type="match status" value="1"/>
</dbReference>
<evidence type="ECO:0000256" key="6">
    <source>
        <dbReference type="ARBA" id="ARBA00023204"/>
    </source>
</evidence>
<gene>
    <name evidence="8 10" type="primary">recO</name>
    <name evidence="10" type="ORF">JK386_10265</name>
</gene>
<keyword evidence="4 8" id="KW-0227">DNA damage</keyword>
<dbReference type="EMBL" id="JAERTX010000008">
    <property type="protein sequence ID" value="MBM9460286.1"/>
    <property type="molecule type" value="Genomic_DNA"/>
</dbReference>
<dbReference type="Proteomes" id="UP000663791">
    <property type="component" value="Unassembled WGS sequence"/>
</dbReference>
<evidence type="ECO:0000313" key="10">
    <source>
        <dbReference type="EMBL" id="MBM9460286.1"/>
    </source>
</evidence>
<name>A0A939BVT1_9ACTN</name>
<dbReference type="GO" id="GO:0043590">
    <property type="term" value="C:bacterial nucleoid"/>
    <property type="evidence" value="ECO:0007669"/>
    <property type="project" value="TreeGrafter"/>
</dbReference>
<feature type="domain" description="DNA replication/recombination mediator RecO N-terminal" evidence="9">
    <location>
        <begin position="1"/>
        <end position="76"/>
    </location>
</feature>
<dbReference type="RefSeq" id="WP_205291605.1">
    <property type="nucleotide sequence ID" value="NZ_CP074406.1"/>
</dbReference>
<dbReference type="PANTHER" id="PTHR33991:SF1">
    <property type="entry name" value="DNA REPAIR PROTEIN RECO"/>
    <property type="match status" value="1"/>
</dbReference>
<organism evidence="10 11">
    <name type="scientific">Nocardioides faecalis</name>
    <dbReference type="NCBI Taxonomy" id="2803858"/>
    <lineage>
        <taxon>Bacteria</taxon>
        <taxon>Bacillati</taxon>
        <taxon>Actinomycetota</taxon>
        <taxon>Actinomycetes</taxon>
        <taxon>Propionibacteriales</taxon>
        <taxon>Nocardioidaceae</taxon>
        <taxon>Nocardioides</taxon>
    </lineage>
</organism>
<dbReference type="InterPro" id="IPR037278">
    <property type="entry name" value="ARFGAP/RecO"/>
</dbReference>
<dbReference type="Gene3D" id="2.40.50.140">
    <property type="entry name" value="Nucleic acid-binding proteins"/>
    <property type="match status" value="1"/>
</dbReference>
<evidence type="ECO:0000259" key="9">
    <source>
        <dbReference type="Pfam" id="PF11967"/>
    </source>
</evidence>
<comment type="similarity">
    <text evidence="2 8">Belongs to the RecO family.</text>
</comment>
<dbReference type="GO" id="GO:0006310">
    <property type="term" value="P:DNA recombination"/>
    <property type="evidence" value="ECO:0007669"/>
    <property type="project" value="UniProtKB-UniRule"/>
</dbReference>
<dbReference type="HAMAP" id="MF_00201">
    <property type="entry name" value="RecO"/>
    <property type="match status" value="1"/>
</dbReference>
<evidence type="ECO:0000256" key="1">
    <source>
        <dbReference type="ARBA" id="ARBA00003065"/>
    </source>
</evidence>
<dbReference type="AlphaFoldDB" id="A0A939BVT1"/>
<evidence type="ECO:0000256" key="4">
    <source>
        <dbReference type="ARBA" id="ARBA00022763"/>
    </source>
</evidence>
<dbReference type="Pfam" id="PF11967">
    <property type="entry name" value="RecO_N"/>
    <property type="match status" value="1"/>
</dbReference>